<evidence type="ECO:0000256" key="1">
    <source>
        <dbReference type="SAM" id="MobiDB-lite"/>
    </source>
</evidence>
<evidence type="ECO:0000313" key="2">
    <source>
        <dbReference type="EMBL" id="SNT58910.1"/>
    </source>
</evidence>
<dbReference type="RefSeq" id="WP_089229297.1">
    <property type="nucleotide sequence ID" value="NZ_FZOF01000052.1"/>
</dbReference>
<proteinExistence type="predicted"/>
<protein>
    <submittedName>
        <fullName evidence="2">Uncharacterized protein</fullName>
    </submittedName>
</protein>
<name>A0A239NVZ6_9ACTN</name>
<dbReference type="AlphaFoldDB" id="A0A239NVZ6"/>
<evidence type="ECO:0000313" key="3">
    <source>
        <dbReference type="Proteomes" id="UP000198280"/>
    </source>
</evidence>
<accession>A0A239NVZ6</accession>
<gene>
    <name evidence="2" type="ORF">SAMN05216252_15230</name>
</gene>
<dbReference type="OrthoDB" id="4315973at2"/>
<dbReference type="EMBL" id="FZOF01000052">
    <property type="protein sequence ID" value="SNT58910.1"/>
    <property type="molecule type" value="Genomic_DNA"/>
</dbReference>
<organism evidence="2 3">
    <name type="scientific">Actinacidiphila glaucinigra</name>
    <dbReference type="NCBI Taxonomy" id="235986"/>
    <lineage>
        <taxon>Bacteria</taxon>
        <taxon>Bacillati</taxon>
        <taxon>Actinomycetota</taxon>
        <taxon>Actinomycetes</taxon>
        <taxon>Kitasatosporales</taxon>
        <taxon>Streptomycetaceae</taxon>
        <taxon>Actinacidiphila</taxon>
    </lineage>
</organism>
<dbReference type="Proteomes" id="UP000198280">
    <property type="component" value="Unassembled WGS sequence"/>
</dbReference>
<sequence>MLSRLSAPDGRAFSEQVSPGRNNPLPLTADPVEDGYAFCATLTPDGDDNACLLRMEMNPVGSAGLRDLFAVLQASSAL</sequence>
<feature type="region of interest" description="Disordered" evidence="1">
    <location>
        <begin position="1"/>
        <end position="29"/>
    </location>
</feature>
<keyword evidence="3" id="KW-1185">Reference proteome</keyword>
<reference evidence="2 3" key="1">
    <citation type="submission" date="2017-06" db="EMBL/GenBank/DDBJ databases">
        <authorList>
            <person name="Kim H.J."/>
            <person name="Triplett B.A."/>
        </authorList>
    </citation>
    <scope>NUCLEOTIDE SEQUENCE [LARGE SCALE GENOMIC DNA]</scope>
    <source>
        <strain evidence="2 3">CGMCC 4.1858</strain>
    </source>
</reference>